<keyword evidence="2" id="KW-1185">Reference proteome</keyword>
<evidence type="ECO:0000313" key="1">
    <source>
        <dbReference type="EMBL" id="CAI2365944.1"/>
    </source>
</evidence>
<protein>
    <submittedName>
        <fullName evidence="1">Uncharacterized protein</fullName>
    </submittedName>
</protein>
<comment type="caution">
    <text evidence="1">The sequence shown here is derived from an EMBL/GenBank/DDBJ whole genome shotgun (WGS) entry which is preliminary data.</text>
</comment>
<dbReference type="EMBL" id="CAMPGE010007020">
    <property type="protein sequence ID" value="CAI2365944.1"/>
    <property type="molecule type" value="Genomic_DNA"/>
</dbReference>
<evidence type="ECO:0000313" key="2">
    <source>
        <dbReference type="Proteomes" id="UP001295684"/>
    </source>
</evidence>
<sequence length="344" mass="39912">MENRFNDESPYTCSKVKTLDTTKEFIGRKNLFISSPQKFNGINILSTGISFNKSKRPKDKPKRPLLKSLENCASSSETLKEASSTLVLNGFNSCEPFQLSEEKISRMLKINTKTMSNSEVERRKNMYQNLFSSNYDNGRSTKVVRRYLQKSKSEYPQMKPKQPQDTYYTDKRSMNSSQIYKSARSAIADVKLKNSRNLHISFENYENRNNACYLQRKMSNHSEHSALNISGPVKSLPSMWDRKYDAKKDRIKLLRKKKIKKRISLDKEDGRYLNTSLPLLSSSKPKKRDMETFVCGFLKNFGKPKYKKMKLSKPTNPKKKGYLAQINSGILKRYKISQKSHKIP</sequence>
<accession>A0AAD1UIQ4</accession>
<reference evidence="1" key="1">
    <citation type="submission" date="2023-07" db="EMBL/GenBank/DDBJ databases">
        <authorList>
            <consortium name="AG Swart"/>
            <person name="Singh M."/>
            <person name="Singh A."/>
            <person name="Seah K."/>
            <person name="Emmerich C."/>
        </authorList>
    </citation>
    <scope>NUCLEOTIDE SEQUENCE</scope>
    <source>
        <strain evidence="1">DP1</strain>
    </source>
</reference>
<gene>
    <name evidence="1" type="ORF">ECRASSUSDP1_LOCUS7213</name>
</gene>
<proteinExistence type="predicted"/>
<name>A0AAD1UIQ4_EUPCR</name>
<dbReference type="AlphaFoldDB" id="A0AAD1UIQ4"/>
<dbReference type="Proteomes" id="UP001295684">
    <property type="component" value="Unassembled WGS sequence"/>
</dbReference>
<organism evidence="1 2">
    <name type="scientific">Euplotes crassus</name>
    <dbReference type="NCBI Taxonomy" id="5936"/>
    <lineage>
        <taxon>Eukaryota</taxon>
        <taxon>Sar</taxon>
        <taxon>Alveolata</taxon>
        <taxon>Ciliophora</taxon>
        <taxon>Intramacronucleata</taxon>
        <taxon>Spirotrichea</taxon>
        <taxon>Hypotrichia</taxon>
        <taxon>Euplotida</taxon>
        <taxon>Euplotidae</taxon>
        <taxon>Moneuplotes</taxon>
    </lineage>
</organism>